<keyword evidence="2" id="KW-1185">Reference proteome</keyword>
<dbReference type="Proteomes" id="UP001163324">
    <property type="component" value="Chromosome 5"/>
</dbReference>
<evidence type="ECO:0000313" key="1">
    <source>
        <dbReference type="EMBL" id="KAI9898901.1"/>
    </source>
</evidence>
<protein>
    <submittedName>
        <fullName evidence="1">Uncharacterized protein</fullName>
    </submittedName>
</protein>
<comment type="caution">
    <text evidence="1">The sequence shown here is derived from an EMBL/GenBank/DDBJ whole genome shotgun (WGS) entry which is preliminary data.</text>
</comment>
<proteinExistence type="predicted"/>
<gene>
    <name evidence="1" type="ORF">N3K66_005362</name>
</gene>
<accession>A0ACC0UY48</accession>
<dbReference type="EMBL" id="CM047944">
    <property type="protein sequence ID" value="KAI9898901.1"/>
    <property type="molecule type" value="Genomic_DNA"/>
</dbReference>
<sequence>MAIKTVSVLGDYGVGKKTLTGSLIHKCGLQLPRMEELEREGIRDFRSITSFYERKGYDQGFDAPSGPIVIQKTQAPDIVLWVVDASDAAKWLSSAQELSNLLSSGTLRPREKLLILPNKMDLVDWSQHTLKDLLDVFDKVDLNPDQVFVPISGLQGENILSSPNEHPWVTNESVARSVSAARVSTRPLIDHL</sequence>
<name>A0ACC0UY48_9HYPO</name>
<reference evidence="1" key="1">
    <citation type="submission" date="2022-10" db="EMBL/GenBank/DDBJ databases">
        <title>Complete Genome of Trichothecium roseum strain YXFP-22015, a Plant Pathogen Isolated from Citrus.</title>
        <authorList>
            <person name="Wang Y."/>
            <person name="Zhu L."/>
        </authorList>
    </citation>
    <scope>NUCLEOTIDE SEQUENCE</scope>
    <source>
        <strain evidence="1">YXFP-22015</strain>
    </source>
</reference>
<organism evidence="1 2">
    <name type="scientific">Trichothecium roseum</name>
    <dbReference type="NCBI Taxonomy" id="47278"/>
    <lineage>
        <taxon>Eukaryota</taxon>
        <taxon>Fungi</taxon>
        <taxon>Dikarya</taxon>
        <taxon>Ascomycota</taxon>
        <taxon>Pezizomycotina</taxon>
        <taxon>Sordariomycetes</taxon>
        <taxon>Hypocreomycetidae</taxon>
        <taxon>Hypocreales</taxon>
        <taxon>Hypocreales incertae sedis</taxon>
        <taxon>Trichothecium</taxon>
    </lineage>
</organism>
<evidence type="ECO:0000313" key="2">
    <source>
        <dbReference type="Proteomes" id="UP001163324"/>
    </source>
</evidence>